<dbReference type="SUPFAM" id="SSF47473">
    <property type="entry name" value="EF-hand"/>
    <property type="match status" value="1"/>
</dbReference>
<dbReference type="GeneTree" id="ENSGT00950000183017"/>
<evidence type="ECO:0000256" key="1">
    <source>
        <dbReference type="SAM" id="MobiDB-lite"/>
    </source>
</evidence>
<proteinExistence type="predicted"/>
<dbReference type="PANTHER" id="PTHR14383">
    <property type="entry name" value="SWAP-70 RECOMBINASE"/>
    <property type="match status" value="1"/>
</dbReference>
<reference evidence="3" key="2">
    <citation type="submission" date="2025-09" db="UniProtKB">
        <authorList>
            <consortium name="Ensembl"/>
        </authorList>
    </citation>
    <scope>IDENTIFICATION</scope>
</reference>
<dbReference type="Ensembl" id="ENSOKIT00005116328.1">
    <property type="protein sequence ID" value="ENSOKIP00005108566.1"/>
    <property type="gene ID" value="ENSOKIG00005047542.1"/>
</dbReference>
<dbReference type="Pfam" id="PF25530">
    <property type="entry name" value="EF-hand_SWAP70_N"/>
    <property type="match status" value="1"/>
</dbReference>
<evidence type="ECO:0000313" key="4">
    <source>
        <dbReference type="Proteomes" id="UP000694557"/>
    </source>
</evidence>
<dbReference type="Proteomes" id="UP000694557">
    <property type="component" value="Unassembled WGS sequence"/>
</dbReference>
<dbReference type="GO" id="GO:0005737">
    <property type="term" value="C:cytoplasm"/>
    <property type="evidence" value="ECO:0007669"/>
    <property type="project" value="TreeGrafter"/>
</dbReference>
<keyword evidence="4" id="KW-1185">Reference proteome</keyword>
<dbReference type="InterPro" id="IPR057836">
    <property type="entry name" value="EF-hand_SWAP70_N"/>
</dbReference>
<feature type="domain" description="SWAP70 N-terminal EF-hand" evidence="2">
    <location>
        <begin position="2"/>
        <end position="61"/>
    </location>
</feature>
<feature type="region of interest" description="Disordered" evidence="1">
    <location>
        <begin position="50"/>
        <end position="121"/>
    </location>
</feature>
<name>A0A8C7KUY0_ONCKI</name>
<organism evidence="3 4">
    <name type="scientific">Oncorhynchus kisutch</name>
    <name type="common">Coho salmon</name>
    <name type="synonym">Salmo kisutch</name>
    <dbReference type="NCBI Taxonomy" id="8019"/>
    <lineage>
        <taxon>Eukaryota</taxon>
        <taxon>Metazoa</taxon>
        <taxon>Chordata</taxon>
        <taxon>Craniata</taxon>
        <taxon>Vertebrata</taxon>
        <taxon>Euteleostomi</taxon>
        <taxon>Actinopterygii</taxon>
        <taxon>Neopterygii</taxon>
        <taxon>Teleostei</taxon>
        <taxon>Protacanthopterygii</taxon>
        <taxon>Salmoniformes</taxon>
        <taxon>Salmonidae</taxon>
        <taxon>Salmoninae</taxon>
        <taxon>Oncorhynchus</taxon>
    </lineage>
</organism>
<protein>
    <submittedName>
        <fullName evidence="3">DEF6 guanine nucleotide exchange factor</fullName>
    </submittedName>
</protein>
<sequence length="121" mass="13049">MELRAELLKSIWYAFTSLDVEKSGKVSKSQLKVLSHNLYTALNIPHDPVALEDHFSDDDDGDGNQVPGFGGGPTPTGESSGQPAQNGPGHCSCSKEAATCQHQRQTLEHPGEQTDTSLMDR</sequence>
<reference evidence="3" key="1">
    <citation type="submission" date="2025-08" db="UniProtKB">
        <authorList>
            <consortium name="Ensembl"/>
        </authorList>
    </citation>
    <scope>IDENTIFICATION</scope>
</reference>
<dbReference type="PANTHER" id="PTHR14383:SF2">
    <property type="entry name" value="DIFFERENTIALLY EXPRESSED IN FDCP 6 HOMOLOG"/>
    <property type="match status" value="1"/>
</dbReference>
<accession>A0A8C7KUY0</accession>
<gene>
    <name evidence="3" type="primary">DEF6</name>
    <name evidence="3" type="synonym">LOC109892942</name>
</gene>
<dbReference type="AlphaFoldDB" id="A0A8C7KUY0"/>
<evidence type="ECO:0000259" key="2">
    <source>
        <dbReference type="Pfam" id="PF25530"/>
    </source>
</evidence>
<feature type="compositionally biased region" description="Basic and acidic residues" evidence="1">
    <location>
        <begin position="105"/>
        <end position="121"/>
    </location>
</feature>
<dbReference type="GO" id="GO:0005634">
    <property type="term" value="C:nucleus"/>
    <property type="evidence" value="ECO:0007669"/>
    <property type="project" value="TreeGrafter"/>
</dbReference>
<dbReference type="InterPro" id="IPR011992">
    <property type="entry name" value="EF-hand-dom_pair"/>
</dbReference>
<evidence type="ECO:0000313" key="3">
    <source>
        <dbReference type="Ensembl" id="ENSOKIP00005108566.1"/>
    </source>
</evidence>